<keyword evidence="12" id="KW-0472">Membrane</keyword>
<dbReference type="Pfam" id="PF08366">
    <property type="entry name" value="LLGL"/>
    <property type="match status" value="1"/>
</dbReference>
<gene>
    <name evidence="18" type="ORF">GHT06_007722</name>
</gene>
<evidence type="ECO:0000256" key="12">
    <source>
        <dbReference type="ARBA" id="ARBA00023136"/>
    </source>
</evidence>
<evidence type="ECO:0000256" key="13">
    <source>
        <dbReference type="ARBA" id="ARBA00067543"/>
    </source>
</evidence>
<dbReference type="PROSITE" id="PS00678">
    <property type="entry name" value="WD_REPEATS_1"/>
    <property type="match status" value="2"/>
</dbReference>
<dbReference type="InterPro" id="IPR042855">
    <property type="entry name" value="V_SNARE_CC"/>
</dbReference>
<evidence type="ECO:0000313" key="19">
    <source>
        <dbReference type="Proteomes" id="UP000820818"/>
    </source>
</evidence>
<dbReference type="GO" id="GO:0015031">
    <property type="term" value="P:protein transport"/>
    <property type="evidence" value="ECO:0007669"/>
    <property type="project" value="UniProtKB-KW"/>
</dbReference>
<name>A0AAD5Q234_9CRUS</name>
<dbReference type="InterPro" id="IPR015943">
    <property type="entry name" value="WD40/YVTN_repeat-like_dom_sf"/>
</dbReference>
<reference evidence="18 19" key="1">
    <citation type="submission" date="2022-05" db="EMBL/GenBank/DDBJ databases">
        <title>A multi-omics perspective on studying reproductive biology in Daphnia sinensis.</title>
        <authorList>
            <person name="Jia J."/>
        </authorList>
    </citation>
    <scope>NUCLEOTIDE SEQUENCE [LARGE SCALE GENOMIC DNA]</scope>
    <source>
        <strain evidence="18 19">WSL</strain>
    </source>
</reference>
<comment type="subcellular location">
    <subcellularLocation>
        <location evidence="1">Cell membrane</location>
        <topology evidence="1">Peripheral membrane protein</topology>
    </subcellularLocation>
    <subcellularLocation>
        <location evidence="2">Cytoplasm</location>
    </subcellularLocation>
</comment>
<dbReference type="FunFam" id="2.130.10.10:FF:000521">
    <property type="entry name" value="syntaxin-binding protein 5-like isoform X1"/>
    <property type="match status" value="1"/>
</dbReference>
<dbReference type="PANTHER" id="PTHR10241:SF25">
    <property type="entry name" value="TOMOSYN, ISOFORM C"/>
    <property type="match status" value="1"/>
</dbReference>
<feature type="region of interest" description="Disordered" evidence="16">
    <location>
        <begin position="791"/>
        <end position="837"/>
    </location>
</feature>
<dbReference type="Gene3D" id="2.130.10.10">
    <property type="entry name" value="YVTN repeat-like/Quinoprotein amine dehydrogenase"/>
    <property type="match status" value="2"/>
</dbReference>
<evidence type="ECO:0000256" key="16">
    <source>
        <dbReference type="SAM" id="MobiDB-lite"/>
    </source>
</evidence>
<dbReference type="SMART" id="SM00320">
    <property type="entry name" value="WD40"/>
    <property type="match status" value="7"/>
</dbReference>
<feature type="region of interest" description="Disordered" evidence="16">
    <location>
        <begin position="91"/>
        <end position="114"/>
    </location>
</feature>
<feature type="region of interest" description="Disordered" evidence="16">
    <location>
        <begin position="152"/>
        <end position="224"/>
    </location>
</feature>
<evidence type="ECO:0000256" key="1">
    <source>
        <dbReference type="ARBA" id="ARBA00004202"/>
    </source>
</evidence>
<feature type="compositionally biased region" description="Polar residues" evidence="16">
    <location>
        <begin position="820"/>
        <end position="832"/>
    </location>
</feature>
<feature type="region of interest" description="Disordered" evidence="16">
    <location>
        <begin position="1169"/>
        <end position="1198"/>
    </location>
</feature>
<evidence type="ECO:0000256" key="5">
    <source>
        <dbReference type="ARBA" id="ARBA00022475"/>
    </source>
</evidence>
<dbReference type="Proteomes" id="UP000820818">
    <property type="component" value="Linkage Group LG1"/>
</dbReference>
<protein>
    <recommendedName>
        <fullName evidence="13">Syntaxin-binding protein 5-like</fullName>
    </recommendedName>
</protein>
<dbReference type="PANTHER" id="PTHR10241">
    <property type="entry name" value="LETHAL 2 GIANT LARVAE PROTEIN"/>
    <property type="match status" value="1"/>
</dbReference>
<keyword evidence="7" id="KW-0963">Cytoplasm</keyword>
<evidence type="ECO:0000256" key="6">
    <source>
        <dbReference type="ARBA" id="ARBA00022483"/>
    </source>
</evidence>
<dbReference type="InterPro" id="IPR001680">
    <property type="entry name" value="WD40_rpt"/>
</dbReference>
<organism evidence="18 19">
    <name type="scientific">Daphnia sinensis</name>
    <dbReference type="NCBI Taxonomy" id="1820382"/>
    <lineage>
        <taxon>Eukaryota</taxon>
        <taxon>Metazoa</taxon>
        <taxon>Ecdysozoa</taxon>
        <taxon>Arthropoda</taxon>
        <taxon>Crustacea</taxon>
        <taxon>Branchiopoda</taxon>
        <taxon>Diplostraca</taxon>
        <taxon>Cladocera</taxon>
        <taxon>Anomopoda</taxon>
        <taxon>Daphniidae</taxon>
        <taxon>Daphnia</taxon>
        <taxon>Daphnia similis group</taxon>
    </lineage>
</organism>
<dbReference type="PROSITE" id="PS50892">
    <property type="entry name" value="V_SNARE"/>
    <property type="match status" value="1"/>
</dbReference>
<dbReference type="Gene3D" id="1.20.5.110">
    <property type="match status" value="1"/>
</dbReference>
<dbReference type="SUPFAM" id="SSF50978">
    <property type="entry name" value="WD40 repeat-like"/>
    <property type="match status" value="1"/>
</dbReference>
<comment type="caution">
    <text evidence="18">The sequence shown here is derived from an EMBL/GenBank/DDBJ whole genome shotgun (WGS) entry which is preliminary data.</text>
</comment>
<evidence type="ECO:0000256" key="9">
    <source>
        <dbReference type="ARBA" id="ARBA00022737"/>
    </source>
</evidence>
<dbReference type="GO" id="GO:0006887">
    <property type="term" value="P:exocytosis"/>
    <property type="evidence" value="ECO:0007669"/>
    <property type="project" value="UniProtKB-KW"/>
</dbReference>
<feature type="region of interest" description="Disordered" evidence="16">
    <location>
        <begin position="856"/>
        <end position="948"/>
    </location>
</feature>
<dbReference type="EMBL" id="WJBH02000001">
    <property type="protein sequence ID" value="KAI9563985.1"/>
    <property type="molecule type" value="Genomic_DNA"/>
</dbReference>
<dbReference type="GO" id="GO:0045159">
    <property type="term" value="F:myosin II binding"/>
    <property type="evidence" value="ECO:0007669"/>
    <property type="project" value="TreeGrafter"/>
</dbReference>
<dbReference type="GO" id="GO:0006893">
    <property type="term" value="P:Golgi to plasma membrane transport"/>
    <property type="evidence" value="ECO:0007669"/>
    <property type="project" value="TreeGrafter"/>
</dbReference>
<dbReference type="GO" id="GO:0031201">
    <property type="term" value="C:SNARE complex"/>
    <property type="evidence" value="ECO:0007669"/>
    <property type="project" value="TreeGrafter"/>
</dbReference>
<evidence type="ECO:0000313" key="18">
    <source>
        <dbReference type="EMBL" id="KAI9563985.1"/>
    </source>
</evidence>
<dbReference type="InterPro" id="IPR019775">
    <property type="entry name" value="WD40_repeat_CS"/>
</dbReference>
<evidence type="ECO:0000256" key="8">
    <source>
        <dbReference type="ARBA" id="ARBA00022574"/>
    </source>
</evidence>
<dbReference type="CDD" id="cd15873">
    <property type="entry name" value="R-SNARE_STXBP5_6"/>
    <property type="match status" value="1"/>
</dbReference>
<feature type="compositionally biased region" description="Low complexity" evidence="16">
    <location>
        <begin position="911"/>
        <end position="930"/>
    </location>
</feature>
<feature type="compositionally biased region" description="Basic and acidic residues" evidence="16">
    <location>
        <begin position="1174"/>
        <end position="1186"/>
    </location>
</feature>
<keyword evidence="9" id="KW-0677">Repeat</keyword>
<feature type="repeat" description="WD" evidence="14">
    <location>
        <begin position="368"/>
        <end position="402"/>
    </location>
</feature>
<keyword evidence="8 14" id="KW-0853">WD repeat</keyword>
<evidence type="ECO:0000256" key="14">
    <source>
        <dbReference type="PROSITE-ProRule" id="PRU00221"/>
    </source>
</evidence>
<proteinExistence type="inferred from homology"/>
<dbReference type="SUPFAM" id="SSF58038">
    <property type="entry name" value="SNARE fusion complex"/>
    <property type="match status" value="1"/>
</dbReference>
<keyword evidence="10" id="KW-0653">Protein transport</keyword>
<keyword evidence="19" id="KW-1185">Reference proteome</keyword>
<dbReference type="GO" id="GO:0005096">
    <property type="term" value="F:GTPase activator activity"/>
    <property type="evidence" value="ECO:0007669"/>
    <property type="project" value="TreeGrafter"/>
</dbReference>
<dbReference type="InterPro" id="IPR013577">
    <property type="entry name" value="LLGL2"/>
</dbReference>
<dbReference type="GO" id="GO:0019905">
    <property type="term" value="F:syntaxin binding"/>
    <property type="evidence" value="ECO:0007669"/>
    <property type="project" value="TreeGrafter"/>
</dbReference>
<feature type="domain" description="V-SNARE coiled-coil homology" evidence="17">
    <location>
        <begin position="1409"/>
        <end position="1469"/>
    </location>
</feature>
<keyword evidence="6" id="KW-0268">Exocytosis</keyword>
<dbReference type="FunFam" id="1.20.5.110:FF:000001">
    <property type="entry name" value="syntaxin-binding protein 5 isoform X1"/>
    <property type="match status" value="1"/>
</dbReference>
<dbReference type="PROSITE" id="PS50082">
    <property type="entry name" value="WD_REPEATS_2"/>
    <property type="match status" value="1"/>
</dbReference>
<evidence type="ECO:0000256" key="7">
    <source>
        <dbReference type="ARBA" id="ARBA00022490"/>
    </source>
</evidence>
<evidence type="ECO:0000256" key="10">
    <source>
        <dbReference type="ARBA" id="ARBA00022927"/>
    </source>
</evidence>
<keyword evidence="5" id="KW-1003">Cell membrane</keyword>
<dbReference type="Pfam" id="PF00400">
    <property type="entry name" value="WD40"/>
    <property type="match status" value="1"/>
</dbReference>
<keyword evidence="11 15" id="KW-0175">Coiled coil</keyword>
<comment type="similarity">
    <text evidence="3">Belongs to the WD repeat L(2)GL family.</text>
</comment>
<evidence type="ECO:0000256" key="4">
    <source>
        <dbReference type="ARBA" id="ARBA00022448"/>
    </source>
</evidence>
<accession>A0AAD5Q234</accession>
<evidence type="ECO:0000256" key="11">
    <source>
        <dbReference type="ARBA" id="ARBA00023054"/>
    </source>
</evidence>
<dbReference type="GO" id="GO:0005886">
    <property type="term" value="C:plasma membrane"/>
    <property type="evidence" value="ECO:0007669"/>
    <property type="project" value="UniProtKB-SubCell"/>
</dbReference>
<keyword evidence="4" id="KW-0813">Transport</keyword>
<feature type="compositionally biased region" description="Polar residues" evidence="16">
    <location>
        <begin position="198"/>
        <end position="210"/>
    </location>
</feature>
<evidence type="ECO:0000259" key="17">
    <source>
        <dbReference type="PROSITE" id="PS50892"/>
    </source>
</evidence>
<evidence type="ECO:0000256" key="15">
    <source>
        <dbReference type="PROSITE-ProRule" id="PRU00290"/>
    </source>
</evidence>
<sequence length="1474" mass="157721">MFFQHGAAMKRFTFKGVLDNFRQSVSQPTKSEQPELVETLKTEHCQLARTARHGFPHQPTALAYDPIQRLVAIGTKSGAIRILGRPGVSVQVRHDPVPDPSAAGSGTRGGDVTGAAAAAASVGASGVTEVPGGGPGRGSNAGLASGCAGINHHPGGAGTGPARDSNMSSSAGGGGSSSTAAGAAGATGGHMAAGGSIPSGQSGNIPSNHASGGGHHPPHGGFSTTGPAVLQLQFLINEGALVSATSDDSLHLWNIRQKRPDIVHTLKFQRERITCFHLPFQSKWLYVGTERGNVHIVNIESFSLSGYVINWNKAIELSCKTHPGPVIHLSDCPTDPSKLLMGFESGLVVLWDLRTKVADARFLANEPLRSVSWLSDGKQLISAHADGSLHTWNVRAGPRPAPVSVTYPHAKGGREGKPECKAIQKVEWKSSSSGDPFVIFSGGLPIDRPGRSSSITVIHGRNTTVLEMEHNVVDFVALCDTPWTSAEEQDPHAIIVLLQNDLVIIDLLSPGFPCFENPYPMDIHESAVTCCLYIADCPGDLIPALYSVGAQGHSGFSKREWPINGGQWGSLAPSYAEMIVTGHVDGTVKFWDTSSLSLQVLYRLKTSKVFEKSRTKTLRPDGEVATGVLVGSEPGKQHLAIKQLAMCPENRLLAVAGASGHVILFKFRRQEVSQETIVLGVPLFFENTEDPQGSPSFGPGAANLEFCLRKEQPNPLSVRGGVYRRPPGFQVDLVCLSSWMDGEAPGSITALSVNSAYGLMAYGNDGGLVLIDIIQKSVLLSMASVDLYSSADPYTRLPRSPKRPTDGPNSRAGDLDDNTIRSPSCDQNQVVEQSVDEVDTVKGECLETEVDRAAEALADDEHNQPEAALTTEEEGKAENGGGRARKKKNFNLKKQLSKADTKLRDLFAPVSRRGSGASTGAGTASATTGGLTSPHLADSKPVSPQEEQAAFHFPEPINCNAALPLLPTVAAEPVDTKANQDVPLFDPDGVPIRPPRRLKKSLSAAATHQKTAGHRDCGWKRTWYSSDSDSTTVAPPAQIHVLDLRFDAADDSCHTGFLDNLVRKFNKSDMAFTRSRSSSTSSLENQTNEAVTTLTFADTLARKLDTAVSASLWVGTSQGSVLVIVINLAAPGEPRLTQPVMISPSGSIFRIKGSMLCVAFIEPSGSLISNPSEPWRDETKEARDQPSRTGAAGGVANDAVSSDDQYTVMVSEKQARVVSLPSQTCLYRVNLAPAEGAFAVTANVVNLKDGPCLATFLSNGHIQVFSLPSLRPLMDVEFTPLVELSFQTSRQNLVDPMLSIWAHQQLSVNEDSDKIARNFRFSSHGHGMYLCSPSEIEKFTISSAFASTLGDLMGELFMPCEMPEPPKEGFFKGLFGGGVRPLDREELFGESTGKAGRGVARHIPGPAANLENLTYKAGSVAAEVQKTRQALNERGDKLGMLEDRTQRMANEAENFSNAAHQLMVRCRERKWYQL</sequence>
<dbReference type="InterPro" id="IPR036322">
    <property type="entry name" value="WD40_repeat_dom_sf"/>
</dbReference>
<evidence type="ECO:0000256" key="2">
    <source>
        <dbReference type="ARBA" id="ARBA00004496"/>
    </source>
</evidence>
<evidence type="ECO:0000256" key="3">
    <source>
        <dbReference type="ARBA" id="ARBA00008070"/>
    </source>
</evidence>